<protein>
    <submittedName>
        <fullName evidence="1 2">Uncharacterized protein</fullName>
    </submittedName>
</protein>
<dbReference type="EnsemblPlants" id="KEH40364">
    <property type="protein sequence ID" value="KEH40364"/>
    <property type="gene ID" value="MTR_1g027850"/>
</dbReference>
<keyword evidence="3" id="KW-1185">Reference proteome</keyword>
<dbReference type="Proteomes" id="UP000002051">
    <property type="component" value="Unassembled WGS sequence"/>
</dbReference>
<dbReference type="HOGENOM" id="CLU_2444133_0_0_1"/>
<accession>A0A072VEF7</accession>
<reference evidence="1 3" key="1">
    <citation type="journal article" date="2011" name="Nature">
        <title>The Medicago genome provides insight into the evolution of rhizobial symbioses.</title>
        <authorList>
            <person name="Young N.D."/>
            <person name="Debelle F."/>
            <person name="Oldroyd G.E."/>
            <person name="Geurts R."/>
            <person name="Cannon S.B."/>
            <person name="Udvardi M.K."/>
            <person name="Benedito V.A."/>
            <person name="Mayer K.F."/>
            <person name="Gouzy J."/>
            <person name="Schoof H."/>
            <person name="Van de Peer Y."/>
            <person name="Proost S."/>
            <person name="Cook D.R."/>
            <person name="Meyers B.C."/>
            <person name="Spannagl M."/>
            <person name="Cheung F."/>
            <person name="De Mita S."/>
            <person name="Krishnakumar V."/>
            <person name="Gundlach H."/>
            <person name="Zhou S."/>
            <person name="Mudge J."/>
            <person name="Bharti A.K."/>
            <person name="Murray J.D."/>
            <person name="Naoumkina M.A."/>
            <person name="Rosen B."/>
            <person name="Silverstein K.A."/>
            <person name="Tang H."/>
            <person name="Rombauts S."/>
            <person name="Zhao P.X."/>
            <person name="Zhou P."/>
            <person name="Barbe V."/>
            <person name="Bardou P."/>
            <person name="Bechner M."/>
            <person name="Bellec A."/>
            <person name="Berger A."/>
            <person name="Berges H."/>
            <person name="Bidwell S."/>
            <person name="Bisseling T."/>
            <person name="Choisne N."/>
            <person name="Couloux A."/>
            <person name="Denny R."/>
            <person name="Deshpande S."/>
            <person name="Dai X."/>
            <person name="Doyle J.J."/>
            <person name="Dudez A.M."/>
            <person name="Farmer A.D."/>
            <person name="Fouteau S."/>
            <person name="Franken C."/>
            <person name="Gibelin C."/>
            <person name="Gish J."/>
            <person name="Goldstein S."/>
            <person name="Gonzalez A.J."/>
            <person name="Green P.J."/>
            <person name="Hallab A."/>
            <person name="Hartog M."/>
            <person name="Hua A."/>
            <person name="Humphray S.J."/>
            <person name="Jeong D.H."/>
            <person name="Jing Y."/>
            <person name="Jocker A."/>
            <person name="Kenton S.M."/>
            <person name="Kim D.J."/>
            <person name="Klee K."/>
            <person name="Lai H."/>
            <person name="Lang C."/>
            <person name="Lin S."/>
            <person name="Macmil S.L."/>
            <person name="Magdelenat G."/>
            <person name="Matthews L."/>
            <person name="McCorrison J."/>
            <person name="Monaghan E.L."/>
            <person name="Mun J.H."/>
            <person name="Najar F.Z."/>
            <person name="Nicholson C."/>
            <person name="Noirot C."/>
            <person name="O'Bleness M."/>
            <person name="Paule C.R."/>
            <person name="Poulain J."/>
            <person name="Prion F."/>
            <person name="Qin B."/>
            <person name="Qu C."/>
            <person name="Retzel E.F."/>
            <person name="Riddle C."/>
            <person name="Sallet E."/>
            <person name="Samain S."/>
            <person name="Samson N."/>
            <person name="Sanders I."/>
            <person name="Saurat O."/>
            <person name="Scarpelli C."/>
            <person name="Schiex T."/>
            <person name="Segurens B."/>
            <person name="Severin A.J."/>
            <person name="Sherrier D.J."/>
            <person name="Shi R."/>
            <person name="Sims S."/>
            <person name="Singer S.R."/>
            <person name="Sinharoy S."/>
            <person name="Sterck L."/>
            <person name="Viollet A."/>
            <person name="Wang B.B."/>
            <person name="Wang K."/>
            <person name="Wang M."/>
            <person name="Wang X."/>
            <person name="Warfsmann J."/>
            <person name="Weissenbach J."/>
            <person name="White D.D."/>
            <person name="White J.D."/>
            <person name="Wiley G.B."/>
            <person name="Wincker P."/>
            <person name="Xing Y."/>
            <person name="Yang L."/>
            <person name="Yao Z."/>
            <person name="Ying F."/>
            <person name="Zhai J."/>
            <person name="Zhou L."/>
            <person name="Zuber A."/>
            <person name="Denarie J."/>
            <person name="Dixon R.A."/>
            <person name="May G.D."/>
            <person name="Schwartz D.C."/>
            <person name="Rogers J."/>
            <person name="Quetier F."/>
            <person name="Town C.D."/>
            <person name="Roe B.A."/>
        </authorList>
    </citation>
    <scope>NUCLEOTIDE SEQUENCE [LARGE SCALE GENOMIC DNA]</scope>
    <source>
        <strain evidence="1">A17</strain>
        <strain evidence="2 3">cv. Jemalong A17</strain>
    </source>
</reference>
<dbReference type="EMBL" id="CM001217">
    <property type="protein sequence ID" value="KEH40364.1"/>
    <property type="molecule type" value="Genomic_DNA"/>
</dbReference>
<proteinExistence type="predicted"/>
<dbReference type="AlphaFoldDB" id="A0A072VEF7"/>
<gene>
    <name evidence="1" type="ordered locus">MTR_1g027850</name>
</gene>
<evidence type="ECO:0000313" key="1">
    <source>
        <dbReference type="EMBL" id="KEH40364.1"/>
    </source>
</evidence>
<name>A0A072VEF7_MEDTR</name>
<evidence type="ECO:0000313" key="2">
    <source>
        <dbReference type="EnsemblPlants" id="KEH40364"/>
    </source>
</evidence>
<sequence length="90" mass="10473">MSEREKFELDRKEDPWRFVCIRFVSSNQAGIYGNNCKLKCKQTQFENEAFVKGFGKGHVGYVNLRMKYLSNCLERHSSQSSYCLEDHGAP</sequence>
<evidence type="ECO:0000313" key="3">
    <source>
        <dbReference type="Proteomes" id="UP000002051"/>
    </source>
</evidence>
<reference evidence="1 3" key="2">
    <citation type="journal article" date="2014" name="BMC Genomics">
        <title>An improved genome release (version Mt4.0) for the model legume Medicago truncatula.</title>
        <authorList>
            <person name="Tang H."/>
            <person name="Krishnakumar V."/>
            <person name="Bidwell S."/>
            <person name="Rosen B."/>
            <person name="Chan A."/>
            <person name="Zhou S."/>
            <person name="Gentzbittel L."/>
            <person name="Childs K.L."/>
            <person name="Yandell M."/>
            <person name="Gundlach H."/>
            <person name="Mayer K.F."/>
            <person name="Schwartz D.C."/>
            <person name="Town C.D."/>
        </authorList>
    </citation>
    <scope>GENOME REANNOTATION</scope>
    <source>
        <strain evidence="1">A17</strain>
        <strain evidence="2 3">cv. Jemalong A17</strain>
    </source>
</reference>
<reference evidence="2" key="3">
    <citation type="submission" date="2015-04" db="UniProtKB">
        <authorList>
            <consortium name="EnsemblPlants"/>
        </authorList>
    </citation>
    <scope>IDENTIFICATION</scope>
    <source>
        <strain evidence="2">cv. Jemalong A17</strain>
    </source>
</reference>
<organism evidence="1 3">
    <name type="scientific">Medicago truncatula</name>
    <name type="common">Barrel medic</name>
    <name type="synonym">Medicago tribuloides</name>
    <dbReference type="NCBI Taxonomy" id="3880"/>
    <lineage>
        <taxon>Eukaryota</taxon>
        <taxon>Viridiplantae</taxon>
        <taxon>Streptophyta</taxon>
        <taxon>Embryophyta</taxon>
        <taxon>Tracheophyta</taxon>
        <taxon>Spermatophyta</taxon>
        <taxon>Magnoliopsida</taxon>
        <taxon>eudicotyledons</taxon>
        <taxon>Gunneridae</taxon>
        <taxon>Pentapetalae</taxon>
        <taxon>rosids</taxon>
        <taxon>fabids</taxon>
        <taxon>Fabales</taxon>
        <taxon>Fabaceae</taxon>
        <taxon>Papilionoideae</taxon>
        <taxon>50 kb inversion clade</taxon>
        <taxon>NPAAA clade</taxon>
        <taxon>Hologalegina</taxon>
        <taxon>IRL clade</taxon>
        <taxon>Trifolieae</taxon>
        <taxon>Medicago</taxon>
    </lineage>
</organism>